<dbReference type="EMBL" id="JAQQWI010000018">
    <property type="protein sequence ID" value="KAK8000975.1"/>
    <property type="molecule type" value="Genomic_DNA"/>
</dbReference>
<evidence type="ECO:0000313" key="2">
    <source>
        <dbReference type="EMBL" id="KAK8000975.1"/>
    </source>
</evidence>
<reference evidence="2 3" key="1">
    <citation type="submission" date="2023-01" db="EMBL/GenBank/DDBJ databases">
        <title>Analysis of 21 Apiospora genomes using comparative genomics revels a genus with tremendous synthesis potential of carbohydrate active enzymes and secondary metabolites.</title>
        <authorList>
            <person name="Sorensen T."/>
        </authorList>
    </citation>
    <scope>NUCLEOTIDE SEQUENCE [LARGE SCALE GENOMIC DNA]</scope>
    <source>
        <strain evidence="2 3">CBS 20057</strain>
    </source>
</reference>
<feature type="domain" description="2EXR" evidence="1">
    <location>
        <begin position="6"/>
        <end position="110"/>
    </location>
</feature>
<protein>
    <recommendedName>
        <fullName evidence="1">2EXR domain-containing protein</fullName>
    </recommendedName>
</protein>
<sequence>MASDDFPQFTRLPKEIQHEVWKLAVVEENKGRIISLHEDTHRLVPTKSCLLAPSPVFSTTKESRSIAKLVYSTPIAVFKTQRDNTLQEDPDMSQCEEVGKIRISWEHDTFLLGLGFDHFRLCAGAPVPSRFTSTNLTGNDLKKIMNVIEYRNLNSSSQPSFDKDLFAGVDTYYQFKDDYVQYRRVSAFNLIDGYLERVDRNVQGSNMQRWLANQLLGPMFLRSSQDPEDVKEEPHADQEE</sequence>
<accession>A0ABR1R679</accession>
<dbReference type="InterPro" id="IPR045518">
    <property type="entry name" value="2EXR"/>
</dbReference>
<dbReference type="Pfam" id="PF20150">
    <property type="entry name" value="2EXR"/>
    <property type="match status" value="1"/>
</dbReference>
<organism evidence="2 3">
    <name type="scientific">Apiospora marii</name>
    <dbReference type="NCBI Taxonomy" id="335849"/>
    <lineage>
        <taxon>Eukaryota</taxon>
        <taxon>Fungi</taxon>
        <taxon>Dikarya</taxon>
        <taxon>Ascomycota</taxon>
        <taxon>Pezizomycotina</taxon>
        <taxon>Sordariomycetes</taxon>
        <taxon>Xylariomycetidae</taxon>
        <taxon>Amphisphaeriales</taxon>
        <taxon>Apiosporaceae</taxon>
        <taxon>Apiospora</taxon>
    </lineage>
</organism>
<comment type="caution">
    <text evidence="2">The sequence shown here is derived from an EMBL/GenBank/DDBJ whole genome shotgun (WGS) entry which is preliminary data.</text>
</comment>
<gene>
    <name evidence="2" type="ORF">PG991_013197</name>
</gene>
<proteinExistence type="predicted"/>
<dbReference type="Proteomes" id="UP001396898">
    <property type="component" value="Unassembled WGS sequence"/>
</dbReference>
<evidence type="ECO:0000259" key="1">
    <source>
        <dbReference type="Pfam" id="PF20150"/>
    </source>
</evidence>
<evidence type="ECO:0000313" key="3">
    <source>
        <dbReference type="Proteomes" id="UP001396898"/>
    </source>
</evidence>
<keyword evidence="3" id="KW-1185">Reference proteome</keyword>
<name>A0ABR1R679_9PEZI</name>